<organism evidence="2 3">
    <name type="scientific">Flexistipes sinusarabici</name>
    <dbReference type="NCBI Taxonomy" id="2352"/>
    <lineage>
        <taxon>Bacteria</taxon>
        <taxon>Pseudomonadati</taxon>
        <taxon>Deferribacterota</taxon>
        <taxon>Deferribacteres</taxon>
        <taxon>Deferribacterales</taxon>
        <taxon>Flexistipitaceae</taxon>
        <taxon>Flexistipes</taxon>
    </lineage>
</organism>
<dbReference type="Pfam" id="PF04474">
    <property type="entry name" value="DUF554"/>
    <property type="match status" value="1"/>
</dbReference>
<keyword evidence="1" id="KW-0812">Transmembrane</keyword>
<name>A0A3D5QD85_FLESI</name>
<dbReference type="Proteomes" id="UP000262325">
    <property type="component" value="Unassembled WGS sequence"/>
</dbReference>
<evidence type="ECO:0000313" key="3">
    <source>
        <dbReference type="Proteomes" id="UP000262325"/>
    </source>
</evidence>
<accession>A0A3D5QD85</accession>
<dbReference type="PANTHER" id="PTHR36111">
    <property type="entry name" value="INNER MEMBRANE PROTEIN-RELATED"/>
    <property type="match status" value="1"/>
</dbReference>
<protein>
    <submittedName>
        <fullName evidence="2">DUF554 domain-containing protein</fullName>
    </submittedName>
</protein>
<keyword evidence="1" id="KW-0472">Membrane</keyword>
<feature type="transmembrane region" description="Helical" evidence="1">
    <location>
        <begin position="96"/>
        <end position="119"/>
    </location>
</feature>
<proteinExistence type="predicted"/>
<evidence type="ECO:0000256" key="1">
    <source>
        <dbReference type="SAM" id="Phobius"/>
    </source>
</evidence>
<feature type="transmembrane region" description="Helical" evidence="1">
    <location>
        <begin position="57"/>
        <end position="75"/>
    </location>
</feature>
<feature type="transmembrane region" description="Helical" evidence="1">
    <location>
        <begin position="33"/>
        <end position="51"/>
    </location>
</feature>
<dbReference type="InterPro" id="IPR007563">
    <property type="entry name" value="DUF554"/>
</dbReference>
<dbReference type="RefSeq" id="WP_273264728.1">
    <property type="nucleotide sequence ID" value="NZ_JAAZVV010000005.1"/>
</dbReference>
<feature type="transmembrane region" description="Helical" evidence="1">
    <location>
        <begin position="139"/>
        <end position="169"/>
    </location>
</feature>
<dbReference type="AlphaFoldDB" id="A0A3D5QD85"/>
<evidence type="ECO:0000313" key="2">
    <source>
        <dbReference type="EMBL" id="HCW93815.1"/>
    </source>
</evidence>
<comment type="caution">
    <text evidence="2">The sequence shown here is derived from an EMBL/GenBank/DDBJ whole genome shotgun (WGS) entry which is preliminary data.</text>
</comment>
<keyword evidence="1" id="KW-1133">Transmembrane helix</keyword>
<dbReference type="EMBL" id="DPPF01000188">
    <property type="protein sequence ID" value="HCW93815.1"/>
    <property type="molecule type" value="Genomic_DNA"/>
</dbReference>
<dbReference type="PANTHER" id="PTHR36111:SF2">
    <property type="entry name" value="INNER MEMBRANE PROTEIN"/>
    <property type="match status" value="1"/>
</dbReference>
<sequence>MITGTIVNTIAVTAGSLIGITFGSRIKTKTKDAVVKALGLAVLVLGMKMSFVNHDFLPGLVSLVLGTGIGEFLDIEMKLDKTGKYLQEKTGSNSGTFVLGFITATVLFCVGSMTIVGAIKDGLNNDPSVLYVKSLLDGISSIILASTLGIGVIFSAIFVFVYQGLLSLLASKATFLLSEEVYVNGISLVGGIIILGIGLNMLELTKIKTANMLPALFIIPFMDFIFKLF</sequence>
<gene>
    <name evidence="2" type="ORF">DHM44_09055</name>
</gene>
<reference evidence="2 3" key="1">
    <citation type="journal article" date="2018" name="Nat. Biotechnol.">
        <title>A standardized bacterial taxonomy based on genome phylogeny substantially revises the tree of life.</title>
        <authorList>
            <person name="Parks D.H."/>
            <person name="Chuvochina M."/>
            <person name="Waite D.W."/>
            <person name="Rinke C."/>
            <person name="Skarshewski A."/>
            <person name="Chaumeil P.A."/>
            <person name="Hugenholtz P."/>
        </authorList>
    </citation>
    <scope>NUCLEOTIDE SEQUENCE [LARGE SCALE GENOMIC DNA]</scope>
    <source>
        <strain evidence="2">UBA8672</strain>
    </source>
</reference>
<feature type="transmembrane region" description="Helical" evidence="1">
    <location>
        <begin position="6"/>
        <end position="26"/>
    </location>
</feature>
<feature type="transmembrane region" description="Helical" evidence="1">
    <location>
        <begin position="181"/>
        <end position="201"/>
    </location>
</feature>